<dbReference type="eggNOG" id="COG1075">
    <property type="taxonomic scope" value="Bacteria"/>
</dbReference>
<dbReference type="PATRIC" id="fig|1129794.4.peg.127"/>
<feature type="chain" id="PRO_5004056738" description="AB hydrolase-1 domain-containing protein" evidence="1">
    <location>
        <begin position="19"/>
        <end position="307"/>
    </location>
</feature>
<dbReference type="InterPro" id="IPR000073">
    <property type="entry name" value="AB_hydrolase_1"/>
</dbReference>
<dbReference type="OrthoDB" id="2004167at2"/>
<evidence type="ECO:0000313" key="4">
    <source>
        <dbReference type="Proteomes" id="UP000011864"/>
    </source>
</evidence>
<name>M4RFB3_9ALTE</name>
<dbReference type="AlphaFoldDB" id="M4RFB3"/>
<feature type="signal peptide" evidence="1">
    <location>
        <begin position="1"/>
        <end position="18"/>
    </location>
</feature>
<evidence type="ECO:0000313" key="3">
    <source>
        <dbReference type="EMBL" id="AGH42241.1"/>
    </source>
</evidence>
<reference evidence="3 4" key="1">
    <citation type="journal article" date="2013" name="Genome Announc.">
        <title>Complete Genome Sequence of Glaciecola psychrophila Strain 170T.</title>
        <authorList>
            <person name="Yin J."/>
            <person name="Chen J."/>
            <person name="Liu G."/>
            <person name="Yu Y."/>
            <person name="Song L."/>
            <person name="Wang X."/>
            <person name="Qu X."/>
        </authorList>
    </citation>
    <scope>NUCLEOTIDE SEQUENCE [LARGE SCALE GENOMIC DNA]</scope>
    <source>
        <strain evidence="3 4">170</strain>
    </source>
</reference>
<keyword evidence="4" id="KW-1185">Reference proteome</keyword>
<dbReference type="SUPFAM" id="SSF53474">
    <property type="entry name" value="alpha/beta-Hydrolases"/>
    <property type="match status" value="1"/>
</dbReference>
<dbReference type="RefSeq" id="WP_015430253.1">
    <property type="nucleotide sequence ID" value="NC_020514.1"/>
</dbReference>
<accession>M4RFB3</accession>
<dbReference type="InterPro" id="IPR029058">
    <property type="entry name" value="AB_hydrolase_fold"/>
</dbReference>
<feature type="domain" description="AB hydrolase-1" evidence="2">
    <location>
        <begin position="30"/>
        <end position="143"/>
    </location>
</feature>
<evidence type="ECO:0000259" key="2">
    <source>
        <dbReference type="Pfam" id="PF00561"/>
    </source>
</evidence>
<gene>
    <name evidence="3" type="ORF">C427_0131</name>
</gene>
<keyword evidence="1" id="KW-0732">Signal</keyword>
<protein>
    <recommendedName>
        <fullName evidence="2">AB hydrolase-1 domain-containing protein</fullName>
    </recommendedName>
</protein>
<dbReference type="EMBL" id="CP003837">
    <property type="protein sequence ID" value="AGH42241.1"/>
    <property type="molecule type" value="Genomic_DNA"/>
</dbReference>
<sequence>MNKVLTSFLIIFSLIVCASSQASTYTKTKYPIVLVHGIFGFDDVLGIDYFYRIPYSLSRSGATVYVAAVSAANSSEVRGEQLLLEVQQILALTGAEKVNLLGHSQGAQTVRYVASVRPDLIASVTSIGGVNWGTPVADIVRNVVPQGSVSESLVESIGNGLASILEWFSGNAGLPQDSVAALEVLTTLGSLAFNANYPEGVPDTYCGSGDLVAANGVEYFSWSGGSAFTNVFDVLDGPLLATSFAFNEANDGLVSACSSHLGYVLKDNYRMNHIDEINHTFGIHHLFETDPITLYRKHANRLKNRGL</sequence>
<dbReference type="Gene3D" id="3.40.50.1820">
    <property type="entry name" value="alpha/beta hydrolase"/>
    <property type="match status" value="1"/>
</dbReference>
<dbReference type="STRING" id="1129794.C427_0131"/>
<dbReference type="Proteomes" id="UP000011864">
    <property type="component" value="Chromosome"/>
</dbReference>
<dbReference type="HOGENOM" id="CLU_062016_0_0_6"/>
<dbReference type="KEGG" id="gps:C427_0131"/>
<dbReference type="Pfam" id="PF00561">
    <property type="entry name" value="Abhydrolase_1"/>
    <property type="match status" value="1"/>
</dbReference>
<organism evidence="3 4">
    <name type="scientific">Paraglaciecola psychrophila 170</name>
    <dbReference type="NCBI Taxonomy" id="1129794"/>
    <lineage>
        <taxon>Bacteria</taxon>
        <taxon>Pseudomonadati</taxon>
        <taxon>Pseudomonadota</taxon>
        <taxon>Gammaproteobacteria</taxon>
        <taxon>Alteromonadales</taxon>
        <taxon>Alteromonadaceae</taxon>
        <taxon>Paraglaciecola</taxon>
    </lineage>
</organism>
<evidence type="ECO:0000256" key="1">
    <source>
        <dbReference type="SAM" id="SignalP"/>
    </source>
</evidence>
<proteinExistence type="predicted"/>